<dbReference type="AlphaFoldDB" id="B8HZM1"/>
<dbReference type="Pfam" id="PF20797">
    <property type="entry name" value="HepT-like_2"/>
    <property type="match status" value="1"/>
</dbReference>
<gene>
    <name evidence="2" type="ordered locus">Cyan7425_0174</name>
</gene>
<sequence length="122" mass="13617">MSQYTVLVARLQNELSMLDKVVAKAQSQVSKAQQSGDADFYQAAALSLQNYYMGVERIFEEVAKQVDQSLPSGASSHRVLLEQMSLEIPLQVVIPAHCLLFWAIGIHQDLHGDPLFPFLIPF</sequence>
<evidence type="ECO:0000313" key="2">
    <source>
        <dbReference type="EMBL" id="ACL47869.1"/>
    </source>
</evidence>
<feature type="domain" description="HepT-like" evidence="1">
    <location>
        <begin position="43"/>
        <end position="90"/>
    </location>
</feature>
<reference evidence="2" key="1">
    <citation type="submission" date="2009-01" db="EMBL/GenBank/DDBJ databases">
        <title>Complete sequence of plasmid2 Cyanothece sp. PCC 7425.</title>
        <authorList>
            <consortium name="US DOE Joint Genome Institute"/>
            <person name="Lucas S."/>
            <person name="Copeland A."/>
            <person name="Lapidus A."/>
            <person name="Glavina del Rio T."/>
            <person name="Dalin E."/>
            <person name="Tice H."/>
            <person name="Bruce D."/>
            <person name="Goodwin L."/>
            <person name="Pitluck S."/>
            <person name="Sims D."/>
            <person name="Meineke L."/>
            <person name="Brettin T."/>
            <person name="Detter J.C."/>
            <person name="Han C."/>
            <person name="Larimer F."/>
            <person name="Land M."/>
            <person name="Hauser L."/>
            <person name="Kyrpides N."/>
            <person name="Ovchinnikova G."/>
            <person name="Liberton M."/>
            <person name="Stoeckel J."/>
            <person name="Banerjee A."/>
            <person name="Singh A."/>
            <person name="Page L."/>
            <person name="Sato H."/>
            <person name="Zhao L."/>
            <person name="Sherman L."/>
            <person name="Pakrasi H."/>
            <person name="Richardson P."/>
        </authorList>
    </citation>
    <scope>NUCLEOTIDE SEQUENCE</scope>
    <source>
        <strain evidence="2">PCC 7425</strain>
        <plasmid evidence="2">pP742502</plasmid>
    </source>
</reference>
<dbReference type="HOGENOM" id="CLU_2022899_0_0_3"/>
<geneLocation type="plasmid" evidence="2">
    <name>pP742502</name>
</geneLocation>
<name>B8HZM1_CYAP4</name>
<dbReference type="EMBL" id="CP001346">
    <property type="protein sequence ID" value="ACL47869.1"/>
    <property type="molecule type" value="Genomic_DNA"/>
</dbReference>
<accession>B8HZM1</accession>
<protein>
    <recommendedName>
        <fullName evidence="1">HepT-like domain-containing protein</fullName>
    </recommendedName>
</protein>
<keyword evidence="2" id="KW-0614">Plasmid</keyword>
<proteinExistence type="predicted"/>
<dbReference type="InterPro" id="IPR048769">
    <property type="entry name" value="HepT-like_dom"/>
</dbReference>
<organism evidence="2">
    <name type="scientific">Cyanothece sp. (strain PCC 7425 / ATCC 29141)</name>
    <dbReference type="NCBI Taxonomy" id="395961"/>
    <lineage>
        <taxon>Bacteria</taxon>
        <taxon>Bacillati</taxon>
        <taxon>Cyanobacteriota</taxon>
        <taxon>Cyanophyceae</taxon>
        <taxon>Gomontiellales</taxon>
        <taxon>Cyanothecaceae</taxon>
        <taxon>Cyanothece</taxon>
    </lineage>
</organism>
<evidence type="ECO:0000259" key="1">
    <source>
        <dbReference type="Pfam" id="PF20797"/>
    </source>
</evidence>
<dbReference type="KEGG" id="cyn:Cyan7425_0174"/>
<dbReference type="eggNOG" id="COG3007">
    <property type="taxonomic scope" value="Bacteria"/>
</dbReference>